<reference evidence="2 3" key="1">
    <citation type="submission" date="2015-06" db="EMBL/GenBank/DDBJ databases">
        <authorList>
            <person name="Wibberg Daniel"/>
        </authorList>
    </citation>
    <scope>NUCLEOTIDE SEQUENCE [LARGE SCALE GENOMIC DNA]</scope>
    <source>
        <strain evidence="2 3">T3/55T</strain>
    </source>
</reference>
<gene>
    <name evidence="2" type="ORF">HHT355_0663</name>
</gene>
<feature type="domain" description="Abortive phage infection protein C-terminal" evidence="1">
    <location>
        <begin position="239"/>
        <end position="576"/>
    </location>
</feature>
<evidence type="ECO:0000313" key="3">
    <source>
        <dbReference type="Proteomes" id="UP000236497"/>
    </source>
</evidence>
<evidence type="ECO:0000259" key="1">
    <source>
        <dbReference type="Pfam" id="PF10592"/>
    </source>
</evidence>
<dbReference type="EMBL" id="CVTD020000008">
    <property type="protein sequence ID" value="CRZ33867.1"/>
    <property type="molecule type" value="Genomic_DNA"/>
</dbReference>
<organism evidence="2 3">
    <name type="scientific">Herbinix hemicellulosilytica</name>
    <dbReference type="NCBI Taxonomy" id="1564487"/>
    <lineage>
        <taxon>Bacteria</taxon>
        <taxon>Bacillati</taxon>
        <taxon>Bacillota</taxon>
        <taxon>Clostridia</taxon>
        <taxon>Lachnospirales</taxon>
        <taxon>Lachnospiraceae</taxon>
        <taxon>Herbinix</taxon>
    </lineage>
</organism>
<accession>A0A0H5SEJ3</accession>
<dbReference type="RefSeq" id="WP_103202012.1">
    <property type="nucleotide sequence ID" value="NZ_CVTD020000008.1"/>
</dbReference>
<sequence>MDSFKIQIDEDIKLIQREYGNIDPRLTKVEFAFNYWVLSRIYSLDEEIISPNITEYNDKNIDCYVWYEDIKELHIIQNKYYELDTVVNRNDVSDFLTTPLSVLNRGQYSRNPELQRIFDRIKSDNEYKIYLSFFVTNEYHSPDIDGLFDKDYSLPGIEASVYAKYYDLSDIKSLYYGDRFTNKVNFYTIMPTRQKATSLDVRPDNYDMPWMIDLRYVMINVAELYRIYKEAAKKNYVLFEENIREYLGTQGINNGIIKTLKDKNDRENFFYYNNGITIICEYCETLGVDKLPAEYKKRKYNYGFKLTNPQIVNGCQTINSIAEVLSHYDEKSVYSEFEKVYVLVKIFVFDETTKRSKAGLDKNIVRFTNSQNAISDKAFASKKNYFLNIQSEFVKRGYLLLVKPSDKAKYTSEYNDPVEFKKLQNKAKSFDERLDLHSSKLSDYMIPLEKLLKVLLAFRENGYIAFTRGSSVLKPNSPMYKDFSLNIETWCTIDNMLLLYLMHYKAEKEKKASESKRFPIPYYVMSFIGASCKDKAPSELKKQLDILFQSKENFLPIYNFYKELTTAYAENVRDYYNMDYNIMIKQEMFPSIFDNCFRNSLRFYPDKERIKTFVEYGKYINY</sequence>
<dbReference type="OrthoDB" id="9806213at2"/>
<evidence type="ECO:0000313" key="2">
    <source>
        <dbReference type="EMBL" id="CRZ33867.1"/>
    </source>
</evidence>
<proteinExistence type="predicted"/>
<dbReference type="Proteomes" id="UP000236497">
    <property type="component" value="Unassembled WGS sequence"/>
</dbReference>
<keyword evidence="3" id="KW-1185">Reference proteome</keyword>
<dbReference type="InterPro" id="IPR018891">
    <property type="entry name" value="AIPR_C"/>
</dbReference>
<name>A0A0H5SEJ3_HERHM</name>
<protein>
    <recommendedName>
        <fullName evidence="1">Abortive phage infection protein C-terminal domain-containing protein</fullName>
    </recommendedName>
</protein>
<dbReference type="AlphaFoldDB" id="A0A0H5SEJ3"/>
<dbReference type="Pfam" id="PF10592">
    <property type="entry name" value="AIPR"/>
    <property type="match status" value="1"/>
</dbReference>